<dbReference type="RefSeq" id="WP_177269902.1">
    <property type="nucleotide sequence ID" value="NZ_JACRTA010000001.1"/>
</dbReference>
<evidence type="ECO:0008006" key="5">
    <source>
        <dbReference type="Google" id="ProtNLM"/>
    </source>
</evidence>
<keyword evidence="1" id="KW-0175">Coiled coil</keyword>
<keyword evidence="4" id="KW-1185">Reference proteome</keyword>
<evidence type="ECO:0000256" key="1">
    <source>
        <dbReference type="SAM" id="Coils"/>
    </source>
</evidence>
<evidence type="ECO:0000313" key="3">
    <source>
        <dbReference type="EMBL" id="MBC8567297.1"/>
    </source>
</evidence>
<dbReference type="EMBL" id="JACRTA010000001">
    <property type="protein sequence ID" value="MBC8567297.1"/>
    <property type="molecule type" value="Genomic_DNA"/>
</dbReference>
<comment type="caution">
    <text evidence="3">The sequence shown here is derived from an EMBL/GenBank/DDBJ whole genome shotgun (WGS) entry which is preliminary data.</text>
</comment>
<evidence type="ECO:0000313" key="4">
    <source>
        <dbReference type="Proteomes" id="UP000610862"/>
    </source>
</evidence>
<organism evidence="3 4">
    <name type="scientific">Lentihominibacter hominis</name>
    <dbReference type="NCBI Taxonomy" id="2763645"/>
    <lineage>
        <taxon>Bacteria</taxon>
        <taxon>Bacillati</taxon>
        <taxon>Bacillota</taxon>
        <taxon>Clostridia</taxon>
        <taxon>Peptostreptococcales</taxon>
        <taxon>Anaerovoracaceae</taxon>
        <taxon>Lentihominibacter</taxon>
    </lineage>
</organism>
<proteinExistence type="predicted"/>
<name>A0A926E8M3_9FIRM</name>
<reference evidence="3" key="1">
    <citation type="submission" date="2020-08" db="EMBL/GenBank/DDBJ databases">
        <title>Genome public.</title>
        <authorList>
            <person name="Liu C."/>
            <person name="Sun Q."/>
        </authorList>
    </citation>
    <scope>NUCLEOTIDE SEQUENCE</scope>
    <source>
        <strain evidence="3">NSJ-24</strain>
    </source>
</reference>
<feature type="coiled-coil region" evidence="1">
    <location>
        <begin position="29"/>
        <end position="106"/>
    </location>
</feature>
<dbReference type="AlphaFoldDB" id="A0A926E8M3"/>
<protein>
    <recommendedName>
        <fullName evidence="5">YtxH domain-containing protein</fullName>
    </recommendedName>
</protein>
<evidence type="ECO:0000256" key="2">
    <source>
        <dbReference type="SAM" id="MobiDB-lite"/>
    </source>
</evidence>
<feature type="compositionally biased region" description="Polar residues" evidence="2">
    <location>
        <begin position="1"/>
        <end position="16"/>
    </location>
</feature>
<accession>A0A926E8M3</accession>
<feature type="region of interest" description="Disordered" evidence="2">
    <location>
        <begin position="1"/>
        <end position="20"/>
    </location>
</feature>
<dbReference type="Proteomes" id="UP000610862">
    <property type="component" value="Unassembled WGS sequence"/>
</dbReference>
<gene>
    <name evidence="3" type="ORF">H8692_00780</name>
</gene>
<sequence>MQSFLSKMGKTASSAVSKAGNKAGELIEITKLKSRISSEKQAIVSAKQEIGEYCYDLFKSENMKDKNIKEYCEKIKACEDNIEQLEQEIQAAREEYKAESKEEEDTAVE</sequence>